<dbReference type="InterPro" id="IPR036322">
    <property type="entry name" value="WD40_repeat_dom_sf"/>
</dbReference>
<evidence type="ECO:0000256" key="1">
    <source>
        <dbReference type="ARBA" id="ARBA00022574"/>
    </source>
</evidence>
<dbReference type="Pfam" id="PF00400">
    <property type="entry name" value="WD40"/>
    <property type="match status" value="3"/>
</dbReference>
<dbReference type="PROSITE" id="PS50082">
    <property type="entry name" value="WD_REPEATS_2"/>
    <property type="match status" value="2"/>
</dbReference>
<dbReference type="Gene3D" id="2.130.10.10">
    <property type="entry name" value="YVTN repeat-like/Quinoprotein amine dehydrogenase"/>
    <property type="match status" value="2"/>
</dbReference>
<dbReference type="SUPFAM" id="SSF50978">
    <property type="entry name" value="WD40 repeat-like"/>
    <property type="match status" value="1"/>
</dbReference>
<feature type="domain" description="UDENN" evidence="6">
    <location>
        <begin position="475"/>
        <end position="914"/>
    </location>
</feature>
<gene>
    <name evidence="7" type="ORF">CHYS00102_LOCUS29851</name>
</gene>
<dbReference type="GO" id="GO:0031410">
    <property type="term" value="C:cytoplasmic vesicle"/>
    <property type="evidence" value="ECO:0007669"/>
    <property type="project" value="TreeGrafter"/>
</dbReference>
<evidence type="ECO:0000259" key="6">
    <source>
        <dbReference type="PROSITE" id="PS50211"/>
    </source>
</evidence>
<evidence type="ECO:0000256" key="2">
    <source>
        <dbReference type="ARBA" id="ARBA00022737"/>
    </source>
</evidence>
<evidence type="ECO:0000256" key="5">
    <source>
        <dbReference type="SAM" id="MobiDB-lite"/>
    </source>
</evidence>
<dbReference type="InterPro" id="IPR020472">
    <property type="entry name" value="WD40_PAC1"/>
</dbReference>
<dbReference type="InterPro" id="IPR001194">
    <property type="entry name" value="cDENN_dom"/>
</dbReference>
<proteinExistence type="predicted"/>
<dbReference type="PANTHER" id="PTHR12296">
    <property type="entry name" value="DENN DOMAIN-CONTAINING PROTEIN 4"/>
    <property type="match status" value="1"/>
</dbReference>
<dbReference type="Gene3D" id="3.40.50.11500">
    <property type="match status" value="1"/>
</dbReference>
<feature type="coiled-coil region" evidence="4">
    <location>
        <begin position="316"/>
        <end position="355"/>
    </location>
</feature>
<dbReference type="PROSITE" id="PS00678">
    <property type="entry name" value="WD_REPEATS_1"/>
    <property type="match status" value="1"/>
</dbReference>
<dbReference type="SMART" id="SM00320">
    <property type="entry name" value="WD40"/>
    <property type="match status" value="6"/>
</dbReference>
<keyword evidence="2" id="KW-0677">Repeat</keyword>
<dbReference type="InterPro" id="IPR019775">
    <property type="entry name" value="WD40_repeat_CS"/>
</dbReference>
<keyword evidence="1 3" id="KW-0853">WD repeat</keyword>
<feature type="repeat" description="WD" evidence="3">
    <location>
        <begin position="1727"/>
        <end position="1767"/>
    </location>
</feature>
<evidence type="ECO:0000256" key="3">
    <source>
        <dbReference type="PROSITE-ProRule" id="PRU00221"/>
    </source>
</evidence>
<dbReference type="Pfam" id="PF02141">
    <property type="entry name" value="DENN"/>
    <property type="match status" value="1"/>
</dbReference>
<dbReference type="InterPro" id="IPR015943">
    <property type="entry name" value="WD40/YVTN_repeat-like_dom_sf"/>
</dbReference>
<dbReference type="SMART" id="SM00799">
    <property type="entry name" value="DENN"/>
    <property type="match status" value="1"/>
</dbReference>
<sequence length="2026" mass="223591">MDPSNTAASELSDKRYKAVENTGSIQTAVEGSRVLFALPTALEGGSDGDVDGVPLIDPSGTAAKSSNKQYKAVKSECSMQMAVKGSRDPRIPPSVLEDGAGGNSVSCGAAALRDRDEKTGVGTWESASGIIFSNNVSTSRLLRKICVDKIRTSASISFVRFSVLASLSDASFRSPIIPLSVGKGDDFRYLFSSQLFIFDEAETKMDADGSLLIQIEGFGCKRSSKFNKEGLAMNGSSVNDALFDFGPGLKSNSLEASSPTKPSTANLMSRWNTSLQIQTLKINNLSTTKISGAKHSAKSGWLKVFQPKQQSDETSAQELAARIAAAEMARHIMEEEEVRQRNEDLQKKQEERQQEIVWTHMNLGTVEVVSGDGAAWCCSDDGDIGAFVETSRHDTGVYAVTAKDDEENEDEVVSSAEVIGNSPSSPRDLPQVESLLEPGGIVDCVCVVGAKNCGTQAEDDGRCGWVNSRIEMNVLEFFPIGGVDERLSLLPSLIFPEGPRLFRSSCPPRRSDLTAFYKYTSSPSSSAYKFDLLFNCATTFHWFVFEPMNETQKVKRYGASIRFYSMAPKGVDRKQADYASFLQGNSTTETESKKRLWIPCAITVLSHHPEIDLMENILYRLCTNLSTTCHRHPLEGSWTGELHNLMEYPAPLPGILHISIPFFEGSPLTISTNNHSLPEVVHGSAIVQTVKQMTPHGFLALLASLLCEHHTILLARNPSLLSTVAEVSTSLLHPMRWVMPYYPCIWEELMPALEAPFIYFAGVPACLANLVEPYVWNEVNVFDLDASTYVEGGESIPKWPKQLYDKLLEACNELLKTENFLRQDPNYFPQEETLHERTFRISVACAICELLTGIEHSISFREGAHPVLGSGLFLDHKRKMGAEEDMIEFCSVLINTQSFQTSILESLFMEGDDDPLGFLHERNDLIREGCTNVQQTLSEILQGMEDVVPTYKANRTIPYVTTAKFCCEKSRGQIWHTLFSNIVSNADSTHPKGGKITMSLEMFVELEERPWKYIPLFASSFECHRTPISIREAMGERRYERYCARLDKSIDRNDGQEDPQQTTPQLARIKTSQIVTDDIRTPQRRLLDDRLLNSVLNGAFDPNADEDTTETKMLLRQVHSQELLRYTNVREVIWGVLRGRARGEDDVATWGDYCRIKKCRRNNYRRMAGMSVQARTEEKIVQMQQRETKVKAPDDVVTVMSNIGFEILGELCRSLLNFAQKEENYAAAYDLLSLSANFCTNINATTNTTTQHFCPCFPSSATHPQHILTSVLIDHPIYSSVHLWEDAMLFTKSPSNHEKDVTISILSKMVKFGMHVDFITMFAHWIAVKRKWEDDDRAEVKDACRQICKSAIDRLSTKRAIEMENVDAYKNPYEECCASLSSTEESDVSWQRLAWRHPSMRLLSLASSPSSRGEDGCTNIANYGGSVPITSVAILDNMVCTGGADGSIFWAYNLPFETGEVIRGIRLNCDFKPGCVGGGVSHVAMIRSTSNGSTRSNCLSKKKLEWEDLEFTTLIGCSASGILRTWNLHSLYGFAERLEEDTSNANNTISSSLSHLHGTNLNPYSKEDSFAGRLYLGHSPSIITCLDIPSSVYRPHQILTGGSDGKVKLWSTKGVDNTSGAEYHANEVQHRRASWYEKNMTSSSQSNANVSPKTSMGTEAEAKLVLNGHTCEIRCLQSVWYGDQLSTGDTDGTVRVWDLEKCGRAGLSSLGGGDVEVYGRDDALLVWRGHTSSVTKVQYWTTNTLLSASHDGTIQLWDCRSSRSNSKKSCLTLSANKIPFSDMMLTVEGKGEESQYGAILVVTSTIDGTINSWDLRKIQSPSLGESEERNHRHSPLATMQHYDNAASCRGPITISNGISAVGSVISSGMDNTVREWNVGTGDSCHQSFLTTIAGGYGIDLTAASLQKHRLASVTLSGSCNVGHKDAITCIKTCGLLSNGSSVLGGGSGRTAASGSLMTMSPHHVDRSLHITSPVVKGGMVTCSWDGVVRVQRLISRSGRSPVGSRRKDEKVSADTVETEMNKGIEI</sequence>
<feature type="region of interest" description="Disordered" evidence="5">
    <location>
        <begin position="1997"/>
        <end position="2026"/>
    </location>
</feature>
<dbReference type="EMBL" id="HBFR01040816">
    <property type="protein sequence ID" value="CAD8902632.1"/>
    <property type="molecule type" value="Transcribed_RNA"/>
</dbReference>
<dbReference type="PROSITE" id="PS50211">
    <property type="entry name" value="DENN"/>
    <property type="match status" value="1"/>
</dbReference>
<keyword evidence="4" id="KW-0175">Coiled coil</keyword>
<dbReference type="InterPro" id="IPR037516">
    <property type="entry name" value="Tripartite_DENN"/>
</dbReference>
<dbReference type="PROSITE" id="PS50294">
    <property type="entry name" value="WD_REPEATS_REGION"/>
    <property type="match status" value="2"/>
</dbReference>
<evidence type="ECO:0000256" key="4">
    <source>
        <dbReference type="SAM" id="Coils"/>
    </source>
</evidence>
<accession>A0A7S1C1A4</accession>
<name>A0A7S1C1A4_9STRA</name>
<dbReference type="InterPro" id="IPR051696">
    <property type="entry name" value="DENN_Domain_GEFs"/>
</dbReference>
<evidence type="ECO:0000313" key="7">
    <source>
        <dbReference type="EMBL" id="CAD8902632.1"/>
    </source>
</evidence>
<dbReference type="GO" id="GO:0032483">
    <property type="term" value="P:regulation of Rab protein signal transduction"/>
    <property type="evidence" value="ECO:0007669"/>
    <property type="project" value="TreeGrafter"/>
</dbReference>
<organism evidence="7">
    <name type="scientific">Corethron hystrix</name>
    <dbReference type="NCBI Taxonomy" id="216773"/>
    <lineage>
        <taxon>Eukaryota</taxon>
        <taxon>Sar</taxon>
        <taxon>Stramenopiles</taxon>
        <taxon>Ochrophyta</taxon>
        <taxon>Bacillariophyta</taxon>
        <taxon>Coscinodiscophyceae</taxon>
        <taxon>Corethrophycidae</taxon>
        <taxon>Corethrales</taxon>
        <taxon>Corethraceae</taxon>
        <taxon>Corethron</taxon>
    </lineage>
</organism>
<protein>
    <recommendedName>
        <fullName evidence="6">UDENN domain-containing protein</fullName>
    </recommendedName>
</protein>
<dbReference type="InterPro" id="IPR043153">
    <property type="entry name" value="DENN_C"/>
</dbReference>
<feature type="repeat" description="WD" evidence="3">
    <location>
        <begin position="1666"/>
        <end position="1700"/>
    </location>
</feature>
<reference evidence="7" key="1">
    <citation type="submission" date="2021-01" db="EMBL/GenBank/DDBJ databases">
        <authorList>
            <person name="Corre E."/>
            <person name="Pelletier E."/>
            <person name="Niang G."/>
            <person name="Scheremetjew M."/>
            <person name="Finn R."/>
            <person name="Kale V."/>
            <person name="Holt S."/>
            <person name="Cochrane G."/>
            <person name="Meng A."/>
            <person name="Brown T."/>
            <person name="Cohen L."/>
        </authorList>
    </citation>
    <scope>NUCLEOTIDE SEQUENCE</scope>
    <source>
        <strain evidence="7">308</strain>
    </source>
</reference>
<dbReference type="PRINTS" id="PR00320">
    <property type="entry name" value="GPROTEINBRPT"/>
</dbReference>
<dbReference type="InterPro" id="IPR001680">
    <property type="entry name" value="WD40_rpt"/>
</dbReference>
<dbReference type="PANTHER" id="PTHR12296:SF21">
    <property type="entry name" value="DENN DOMAIN-CONTAINING PROTEIN 3"/>
    <property type="match status" value="1"/>
</dbReference>